<dbReference type="GO" id="GO:0003887">
    <property type="term" value="F:DNA-directed DNA polymerase activity"/>
    <property type="evidence" value="ECO:0007669"/>
    <property type="project" value="UniProtKB-KW"/>
</dbReference>
<dbReference type="InterPro" id="IPR043502">
    <property type="entry name" value="DNA/RNA_pol_sf"/>
</dbReference>
<gene>
    <name evidence="16" type="primary">dna-pol</name>
    <name evidence="16" type="ORF">CapoNPV_075</name>
</gene>
<evidence type="ECO:0000313" key="16">
    <source>
        <dbReference type="EMBL" id="ANF29723.1"/>
    </source>
</evidence>
<evidence type="ECO:0000256" key="6">
    <source>
        <dbReference type="ARBA" id="ARBA00022695"/>
    </source>
</evidence>
<keyword evidence="5 12" id="KW-0808">Transferase</keyword>
<dbReference type="Gene3D" id="1.10.287.690">
    <property type="entry name" value="Helix hairpin bin"/>
    <property type="match status" value="1"/>
</dbReference>
<comment type="similarity">
    <text evidence="2 12">Belongs to the DNA polymerase type-B family.</text>
</comment>
<keyword evidence="10 12" id="KW-0238">DNA-binding</keyword>
<comment type="function">
    <text evidence="1">Replicates the viral genome, host DNA polymerases cannot substitute for the viral enzyme in this process.</text>
</comment>
<dbReference type="GO" id="GO:0039693">
    <property type="term" value="P:viral DNA genome replication"/>
    <property type="evidence" value="ECO:0007669"/>
    <property type="project" value="UniProtKB-KW"/>
</dbReference>
<dbReference type="GO" id="GO:0000166">
    <property type="term" value="F:nucleotide binding"/>
    <property type="evidence" value="ECO:0007669"/>
    <property type="project" value="InterPro"/>
</dbReference>
<evidence type="ECO:0000256" key="8">
    <source>
        <dbReference type="ARBA" id="ARBA00022932"/>
    </source>
</evidence>
<dbReference type="Proteomes" id="UP000203996">
    <property type="component" value="Segment"/>
</dbReference>
<dbReference type="PROSITE" id="PS00116">
    <property type="entry name" value="DNA_POLYMERASE_B"/>
    <property type="match status" value="1"/>
</dbReference>
<evidence type="ECO:0000256" key="12">
    <source>
        <dbReference type="RuleBase" id="RU000442"/>
    </source>
</evidence>
<comment type="catalytic activity">
    <reaction evidence="11 12">
        <text>DNA(n) + a 2'-deoxyribonucleoside 5'-triphosphate = DNA(n+1) + diphosphate</text>
        <dbReference type="Rhea" id="RHEA:22508"/>
        <dbReference type="Rhea" id="RHEA-COMP:17339"/>
        <dbReference type="Rhea" id="RHEA-COMP:17340"/>
        <dbReference type="ChEBI" id="CHEBI:33019"/>
        <dbReference type="ChEBI" id="CHEBI:61560"/>
        <dbReference type="ChEBI" id="CHEBI:173112"/>
        <dbReference type="EC" id="2.7.7.7"/>
    </reaction>
</comment>
<dbReference type="InterPro" id="IPR006134">
    <property type="entry name" value="DNA-dir_DNA_pol_B_multi_dom"/>
</dbReference>
<evidence type="ECO:0000256" key="1">
    <source>
        <dbReference type="ARBA" id="ARBA00002701"/>
    </source>
</evidence>
<dbReference type="GO" id="GO:0003677">
    <property type="term" value="F:DNA binding"/>
    <property type="evidence" value="ECO:0007669"/>
    <property type="project" value="UniProtKB-KW"/>
</dbReference>
<evidence type="ECO:0000259" key="14">
    <source>
        <dbReference type="Pfam" id="PF00136"/>
    </source>
</evidence>
<accession>A0A172WZF2</accession>
<dbReference type="SUPFAM" id="SSF56672">
    <property type="entry name" value="DNA/RNA polymerases"/>
    <property type="match status" value="1"/>
</dbReference>
<feature type="compositionally biased region" description="Acidic residues" evidence="13">
    <location>
        <begin position="978"/>
        <end position="988"/>
    </location>
</feature>
<feature type="region of interest" description="Disordered" evidence="13">
    <location>
        <begin position="965"/>
        <end position="1002"/>
    </location>
</feature>
<dbReference type="PRINTS" id="PR00106">
    <property type="entry name" value="DNAPOLB"/>
</dbReference>
<organism evidence="16 17">
    <name type="scientific">Catopsilia pomona nucleopolyhedrovirus</name>
    <dbReference type="NCBI Taxonomy" id="1850906"/>
    <lineage>
        <taxon>Viruses</taxon>
        <taxon>Viruses incertae sedis</taxon>
        <taxon>Naldaviricetes</taxon>
        <taxon>Lefavirales</taxon>
        <taxon>Baculoviridae</taxon>
        <taxon>Alphabaculovirus</taxon>
        <taxon>Alphabaculovirus capomonae</taxon>
    </lineage>
</organism>
<dbReference type="SUPFAM" id="SSF53098">
    <property type="entry name" value="Ribonuclease H-like"/>
    <property type="match status" value="1"/>
</dbReference>
<dbReference type="EC" id="2.7.7.7" evidence="3 12"/>
<evidence type="ECO:0000256" key="5">
    <source>
        <dbReference type="ARBA" id="ARBA00022679"/>
    </source>
</evidence>
<dbReference type="EMBL" id="KU565883">
    <property type="protein sequence ID" value="ANF29723.1"/>
    <property type="molecule type" value="Genomic_DNA"/>
</dbReference>
<dbReference type="Pfam" id="PF03104">
    <property type="entry name" value="DNA_pol_B_exo1"/>
    <property type="match status" value="1"/>
</dbReference>
<evidence type="ECO:0000256" key="13">
    <source>
        <dbReference type="SAM" id="MobiDB-lite"/>
    </source>
</evidence>
<keyword evidence="6 12" id="KW-0548">Nucleotidyltransferase</keyword>
<feature type="domain" description="DNA-directed DNA polymerase family B multifunctional" evidence="14">
    <location>
        <begin position="518"/>
        <end position="819"/>
    </location>
</feature>
<keyword evidence="8 12" id="KW-0239">DNA-directed DNA polymerase</keyword>
<keyword evidence="9" id="KW-1194">Viral DNA replication</keyword>
<keyword evidence="7 12" id="KW-0235">DNA replication</keyword>
<dbReference type="RefSeq" id="YP_009255332.1">
    <property type="nucleotide sequence ID" value="NC_030240.1"/>
</dbReference>
<dbReference type="SMART" id="SM00486">
    <property type="entry name" value="POLBc"/>
    <property type="match status" value="1"/>
</dbReference>
<dbReference type="GO" id="GO:0006261">
    <property type="term" value="P:DNA-templated DNA replication"/>
    <property type="evidence" value="ECO:0007669"/>
    <property type="project" value="TreeGrafter"/>
</dbReference>
<evidence type="ECO:0000256" key="10">
    <source>
        <dbReference type="ARBA" id="ARBA00023125"/>
    </source>
</evidence>
<dbReference type="OrthoDB" id="165at10239"/>
<feature type="domain" description="DNA-directed DNA polymerase family B exonuclease" evidence="15">
    <location>
        <begin position="186"/>
        <end position="362"/>
    </location>
</feature>
<dbReference type="PANTHER" id="PTHR10322:SF23">
    <property type="entry name" value="DNA POLYMERASE DELTA CATALYTIC SUBUNIT"/>
    <property type="match status" value="1"/>
</dbReference>
<dbReference type="FunFam" id="1.10.287.690:FF:000010">
    <property type="entry name" value="DNA polymerase"/>
    <property type="match status" value="1"/>
</dbReference>
<dbReference type="InterPro" id="IPR017964">
    <property type="entry name" value="DNA-dir_DNA_pol_B_CS"/>
</dbReference>
<sequence>MKIYTYNQLKNELADYCRPNAYTLTPNDPFRIIRLVYDERAGNLLVFCNVNIEHGVLQFYFKVKLNLYSYKQCYNKHIFPTCRNKCTSYVTFIAPGLKGYHLDKINVIKYKRNEASHTDNSKCLDKFLHNVNRVHMQTPFVEGLYMRFKRAQQCRDNYVGTTSRLFNLDRFDEDFEIVDEMQLTTNIMPVLSCYDIETYSDGQSTSKASVDFIISIAMVVYKDNAYLKICLMYHKDNDVVVNMANDDNCNDKDMYAIVFNNELDMIHAFFELIQITNPDVVLDFNGDMFDLAYIRERLKKTKMQLKRYDLPATPLTIKLFYDKLGNKVDTYYFNYYIHIDLYKLFSTDSNQNKVENFALNTISNYFLNESKIDLHWTEMVKMYNSKRLGVIAQYNVQDCMLPVKLFVKLKLTDNMYTQCILHRLCTDDIICNVSHLISVAYFFKGLTNTRASNEPGGKLEPNPYFLNKNDLSTISGQFKNKNGGGSSGGISQLNRKLIPFERIPKTAIDLGPANQIVKYKGGKVLQPRAGIYKHAFSLDFNSLYLTIMIDICACLSNLMLCENGNVYLNQDKNAINVKLLMELLEQRRKFKKTRDNQSTSEFLYDLYDQMQNSVKRTANSIYGYYGIFYKALANYITKVGRRQLRTAICLIESLSNNAELLEKFNLTYINFKVIYGDTDSTFVLPTFNYDEIAENVKNEKLKEICAYVENCVNATFKGGYKMAFENLMDVLILLKKKKYCYLNSENKITFKGWLVKKDMPVFMRATFRLAIEQILRHMDLNKCLQCLIKNFTMYYNEFNKSKPLTDYSFSMTYNDNVSKKRKIKDGDGNEDDNDDNHPPPAKRRVVTVARHCREILINKGADFVPGNGDRIPYLLIDIEGKVTEKAYPLRLFDPSKMRISWMKHMGILCTFMNELLEIYGDEHRDKIDKCFKTIVKTYMQNQLYDKKEPMLVKISEKKLVTGQKRKRTTTIVEKNNGDDNDTDDDNSDDNASNLSSDDDDDNDCVSTGNNTYKFCLYKMRK</sequence>
<feature type="region of interest" description="Disordered" evidence="13">
    <location>
        <begin position="820"/>
        <end position="843"/>
    </location>
</feature>
<dbReference type="KEGG" id="vg:27924299"/>
<dbReference type="Gene3D" id="3.30.420.10">
    <property type="entry name" value="Ribonuclease H-like superfamily/Ribonuclease H"/>
    <property type="match status" value="1"/>
</dbReference>
<keyword evidence="17" id="KW-1185">Reference proteome</keyword>
<evidence type="ECO:0000256" key="7">
    <source>
        <dbReference type="ARBA" id="ARBA00022705"/>
    </source>
</evidence>
<dbReference type="InterPro" id="IPR006133">
    <property type="entry name" value="DNA-dir_DNA_pol_B_exonuc"/>
</dbReference>
<dbReference type="InterPro" id="IPR050240">
    <property type="entry name" value="DNA_pol_type-B"/>
</dbReference>
<evidence type="ECO:0000256" key="9">
    <source>
        <dbReference type="ARBA" id="ARBA00023109"/>
    </source>
</evidence>
<evidence type="ECO:0000259" key="15">
    <source>
        <dbReference type="Pfam" id="PF03104"/>
    </source>
</evidence>
<evidence type="ECO:0000256" key="3">
    <source>
        <dbReference type="ARBA" id="ARBA00012417"/>
    </source>
</evidence>
<evidence type="ECO:0000313" key="17">
    <source>
        <dbReference type="Proteomes" id="UP000203996"/>
    </source>
</evidence>
<proteinExistence type="inferred from homology"/>
<dbReference type="GeneID" id="27924299"/>
<evidence type="ECO:0000256" key="2">
    <source>
        <dbReference type="ARBA" id="ARBA00005755"/>
    </source>
</evidence>
<dbReference type="InterPro" id="IPR036397">
    <property type="entry name" value="RNaseH_sf"/>
</dbReference>
<dbReference type="InterPro" id="IPR006172">
    <property type="entry name" value="DNA-dir_DNA_pol_B"/>
</dbReference>
<dbReference type="InterPro" id="IPR023211">
    <property type="entry name" value="DNA_pol_palm_dom_sf"/>
</dbReference>
<dbReference type="Gene3D" id="3.90.1600.10">
    <property type="entry name" value="Palm domain of DNA polymerase"/>
    <property type="match status" value="1"/>
</dbReference>
<reference evidence="16 17" key="1">
    <citation type="journal article" date="2016" name="PLoS ONE">
        <title>Genome Sequencing and Analysis of Catopsilia pomona nucleopolyhedrovirus: A Distinct Species in Group I Alphabaculovirus.</title>
        <authorList>
            <person name="Wang J."/>
            <person name="Zhu Z."/>
            <person name="Zhang L."/>
            <person name="Hou D."/>
            <person name="Wang M."/>
            <person name="Arif B."/>
            <person name="Kou Z."/>
            <person name="Wang H."/>
            <person name="Deng F."/>
            <person name="Hu Z."/>
        </authorList>
    </citation>
    <scope>NUCLEOTIDE SEQUENCE [LARGE SCALE GENOMIC DNA]</scope>
    <source>
        <strain evidence="16">416</strain>
    </source>
</reference>
<evidence type="ECO:0000256" key="11">
    <source>
        <dbReference type="ARBA" id="ARBA00049244"/>
    </source>
</evidence>
<evidence type="ECO:0000256" key="4">
    <source>
        <dbReference type="ARBA" id="ARBA00015749"/>
    </source>
</evidence>
<dbReference type="Gene3D" id="1.10.132.60">
    <property type="entry name" value="DNA polymerase family B, C-terminal domain"/>
    <property type="match status" value="1"/>
</dbReference>
<name>A0A172WZF2_9ABAC</name>
<dbReference type="InterPro" id="IPR042087">
    <property type="entry name" value="DNA_pol_B_thumb"/>
</dbReference>
<dbReference type="Pfam" id="PF00136">
    <property type="entry name" value="DNA_pol_B"/>
    <property type="match status" value="1"/>
</dbReference>
<dbReference type="InterPro" id="IPR012337">
    <property type="entry name" value="RNaseH-like_sf"/>
</dbReference>
<dbReference type="PANTHER" id="PTHR10322">
    <property type="entry name" value="DNA POLYMERASE CATALYTIC SUBUNIT"/>
    <property type="match status" value="1"/>
</dbReference>
<protein>
    <recommendedName>
        <fullName evidence="4 12">DNA polymerase</fullName>
        <ecNumber evidence="3 12">2.7.7.7</ecNumber>
    </recommendedName>
</protein>